<dbReference type="Proteomes" id="UP000249390">
    <property type="component" value="Unassembled WGS sequence"/>
</dbReference>
<evidence type="ECO:0000256" key="1">
    <source>
        <dbReference type="SAM" id="MobiDB-lite"/>
    </source>
</evidence>
<feature type="compositionally biased region" description="Basic and acidic residues" evidence="1">
    <location>
        <begin position="138"/>
        <end position="149"/>
    </location>
</feature>
<organism evidence="2 3">
    <name type="scientific">Cuscuta australis</name>
    <dbReference type="NCBI Taxonomy" id="267555"/>
    <lineage>
        <taxon>Eukaryota</taxon>
        <taxon>Viridiplantae</taxon>
        <taxon>Streptophyta</taxon>
        <taxon>Embryophyta</taxon>
        <taxon>Tracheophyta</taxon>
        <taxon>Spermatophyta</taxon>
        <taxon>Magnoliopsida</taxon>
        <taxon>eudicotyledons</taxon>
        <taxon>Gunneridae</taxon>
        <taxon>Pentapetalae</taxon>
        <taxon>asterids</taxon>
        <taxon>lamiids</taxon>
        <taxon>Solanales</taxon>
        <taxon>Convolvulaceae</taxon>
        <taxon>Cuscuteae</taxon>
        <taxon>Cuscuta</taxon>
        <taxon>Cuscuta subgen. Grammica</taxon>
        <taxon>Cuscuta sect. Cleistogrammica</taxon>
    </lineage>
</organism>
<gene>
    <name evidence="2" type="ORF">DM860_013741</name>
</gene>
<keyword evidence="3" id="KW-1185">Reference proteome</keyword>
<comment type="caution">
    <text evidence="2">The sequence shown here is derived from an EMBL/GenBank/DDBJ whole genome shotgun (WGS) entry which is preliminary data.</text>
</comment>
<reference evidence="2 3" key="1">
    <citation type="submission" date="2018-06" db="EMBL/GenBank/DDBJ databases">
        <title>The Genome of Cuscuta australis (Dodder) Provides Insight into the Evolution of Plant Parasitism.</title>
        <authorList>
            <person name="Liu H."/>
        </authorList>
    </citation>
    <scope>NUCLEOTIDE SEQUENCE [LARGE SCALE GENOMIC DNA]</scope>
    <source>
        <strain evidence="3">cv. Yunnan</strain>
        <tissue evidence="2">Vines</tissue>
    </source>
</reference>
<accession>A0A328DHK9</accession>
<sequence length="223" mass="24316">MVKYQFQILKAESLPIGSSSNGSYDLHEFKYRRLPNFPFVLMYMNEGRNLRKKEMVPTLEAIQGGGGSMKVGTTGTISSLVSKELDGVKSSPQTAAGPVRKKLPPPSICSFVAGSATSPTKRMTPKTPPLPSSNEAISGKDHDSPEVTRKTKNYTRNTHEIPILESESCSVDDTPVRQKGARKGSRIAEIVDIKCGSCEKRWASPVKNPLKKFSFSKLSGTPV</sequence>
<dbReference type="PANTHER" id="PTHR36405:SF1">
    <property type="entry name" value="OS07G0520600 PROTEIN"/>
    <property type="match status" value="1"/>
</dbReference>
<protein>
    <submittedName>
        <fullName evidence="2">Uncharacterized protein</fullName>
    </submittedName>
</protein>
<evidence type="ECO:0000313" key="3">
    <source>
        <dbReference type="Proteomes" id="UP000249390"/>
    </source>
</evidence>
<evidence type="ECO:0000313" key="2">
    <source>
        <dbReference type="EMBL" id="RAL45345.1"/>
    </source>
</evidence>
<dbReference type="AlphaFoldDB" id="A0A328DHK9"/>
<dbReference type="PANTHER" id="PTHR36405">
    <property type="entry name" value="BNAA10G09140D PROTEIN"/>
    <property type="match status" value="1"/>
</dbReference>
<proteinExistence type="predicted"/>
<dbReference type="EMBL" id="NQVE01000134">
    <property type="protein sequence ID" value="RAL45345.1"/>
    <property type="molecule type" value="Genomic_DNA"/>
</dbReference>
<name>A0A328DHK9_9ASTE</name>
<feature type="region of interest" description="Disordered" evidence="1">
    <location>
        <begin position="110"/>
        <end position="161"/>
    </location>
</feature>